<evidence type="ECO:0000313" key="1">
    <source>
        <dbReference type="EMBL" id="RMU73430.1"/>
    </source>
</evidence>
<organism evidence="1 2">
    <name type="scientific">Pseudomonas syringae pv. aptata</name>
    <dbReference type="NCBI Taxonomy" id="83167"/>
    <lineage>
        <taxon>Bacteria</taxon>
        <taxon>Pseudomonadati</taxon>
        <taxon>Pseudomonadota</taxon>
        <taxon>Gammaproteobacteria</taxon>
        <taxon>Pseudomonadales</taxon>
        <taxon>Pseudomonadaceae</taxon>
        <taxon>Pseudomonas</taxon>
        <taxon>Pseudomonas syringae</taxon>
    </lineage>
</organism>
<protein>
    <submittedName>
        <fullName evidence="1">Uncharacterized protein</fullName>
    </submittedName>
</protein>
<dbReference type="AlphaFoldDB" id="A0A3M5WS97"/>
<dbReference type="EMBL" id="RBUF01000327">
    <property type="protein sequence ID" value="RMU73430.1"/>
    <property type="molecule type" value="Genomic_DNA"/>
</dbReference>
<proteinExistence type="predicted"/>
<sequence>MAREALWRRKAPMEMQYIHGSRSFMQVINVLSDHADVVPGLGQSAHRKMCSIGSGFRDLLAPPQVPSPYQRRVFTKGLGCIHIARIVWSPNTGQWIAVRGDATFS</sequence>
<accession>A0A3M5WS97</accession>
<evidence type="ECO:0000313" key="2">
    <source>
        <dbReference type="Proteomes" id="UP000274315"/>
    </source>
</evidence>
<dbReference type="Proteomes" id="UP000274315">
    <property type="component" value="Unassembled WGS sequence"/>
</dbReference>
<gene>
    <name evidence="1" type="ORF">ALP24_102937</name>
</gene>
<comment type="caution">
    <text evidence="1">The sequence shown here is derived from an EMBL/GenBank/DDBJ whole genome shotgun (WGS) entry which is preliminary data.</text>
</comment>
<reference evidence="1 2" key="1">
    <citation type="submission" date="2018-08" db="EMBL/GenBank/DDBJ databases">
        <title>Recombination of ecologically and evolutionarily significant loci maintains genetic cohesion in the Pseudomonas syringae species complex.</title>
        <authorList>
            <person name="Dillon M."/>
            <person name="Thakur S."/>
            <person name="Almeida R.N.D."/>
            <person name="Weir B.S."/>
            <person name="Guttman D.S."/>
        </authorList>
    </citation>
    <scope>NUCLEOTIDE SEQUENCE [LARGE SCALE GENOMIC DNA]</scope>
    <source>
        <strain evidence="1 2">ICMP 11935</strain>
    </source>
</reference>
<name>A0A3M5WS97_PSEAP</name>